<keyword evidence="3" id="KW-1185">Reference proteome</keyword>
<evidence type="ECO:0000313" key="3">
    <source>
        <dbReference type="Proteomes" id="UP000240542"/>
    </source>
</evidence>
<protein>
    <submittedName>
        <fullName evidence="2">Aminoglycoside phosphotransferase (APT) family kinase protein</fullName>
    </submittedName>
</protein>
<accession>A0A2P8DFL4</accession>
<gene>
    <name evidence="2" type="ORF">CLV63_113162</name>
</gene>
<dbReference type="Gene3D" id="3.90.1200.10">
    <property type="match status" value="1"/>
</dbReference>
<feature type="domain" description="Aminoglycoside phosphotransferase" evidence="1">
    <location>
        <begin position="30"/>
        <end position="258"/>
    </location>
</feature>
<evidence type="ECO:0000259" key="1">
    <source>
        <dbReference type="Pfam" id="PF01636"/>
    </source>
</evidence>
<proteinExistence type="predicted"/>
<dbReference type="SUPFAM" id="SSF56112">
    <property type="entry name" value="Protein kinase-like (PK-like)"/>
    <property type="match status" value="1"/>
</dbReference>
<evidence type="ECO:0000313" key="2">
    <source>
        <dbReference type="EMBL" id="PSK95999.1"/>
    </source>
</evidence>
<dbReference type="CDD" id="cd05155">
    <property type="entry name" value="APH_ChoK_like_1"/>
    <property type="match status" value="1"/>
</dbReference>
<dbReference type="EMBL" id="PYGA01000013">
    <property type="protein sequence ID" value="PSK95999.1"/>
    <property type="molecule type" value="Genomic_DNA"/>
</dbReference>
<reference evidence="2 3" key="1">
    <citation type="submission" date="2018-03" db="EMBL/GenBank/DDBJ databases">
        <title>Genomic Encyclopedia of Archaeal and Bacterial Type Strains, Phase II (KMG-II): from individual species to whole genera.</title>
        <authorList>
            <person name="Goeker M."/>
        </authorList>
    </citation>
    <scope>NUCLEOTIDE SEQUENCE [LARGE SCALE GENOMIC DNA]</scope>
    <source>
        <strain evidence="2 3">DSM 45312</strain>
    </source>
</reference>
<dbReference type="Pfam" id="PF01636">
    <property type="entry name" value="APH"/>
    <property type="match status" value="1"/>
</dbReference>
<dbReference type="Gene3D" id="3.30.200.20">
    <property type="entry name" value="Phosphorylase Kinase, domain 1"/>
    <property type="match status" value="1"/>
</dbReference>
<dbReference type="AlphaFoldDB" id="A0A2P8DFL4"/>
<dbReference type="RefSeq" id="WP_106584439.1">
    <property type="nucleotide sequence ID" value="NZ_PYGA01000013.1"/>
</dbReference>
<name>A0A2P8DFL4_9ACTN</name>
<comment type="caution">
    <text evidence="2">The sequence shown here is derived from an EMBL/GenBank/DDBJ whole genome shotgun (WGS) entry which is preliminary data.</text>
</comment>
<dbReference type="OrthoDB" id="9797603at2"/>
<dbReference type="PANTHER" id="PTHR21310">
    <property type="entry name" value="AMINOGLYCOSIDE PHOSPHOTRANSFERASE-RELATED-RELATED"/>
    <property type="match status" value="1"/>
</dbReference>
<dbReference type="PANTHER" id="PTHR21310:SF42">
    <property type="entry name" value="BIFUNCTIONAL AAC_APH"/>
    <property type="match status" value="1"/>
</dbReference>
<organism evidence="2 3">
    <name type="scientific">Murinocardiopsis flavida</name>
    <dbReference type="NCBI Taxonomy" id="645275"/>
    <lineage>
        <taxon>Bacteria</taxon>
        <taxon>Bacillati</taxon>
        <taxon>Actinomycetota</taxon>
        <taxon>Actinomycetes</taxon>
        <taxon>Streptosporangiales</taxon>
        <taxon>Nocardiopsidaceae</taxon>
        <taxon>Murinocardiopsis</taxon>
    </lineage>
</organism>
<dbReference type="InterPro" id="IPR011009">
    <property type="entry name" value="Kinase-like_dom_sf"/>
</dbReference>
<dbReference type="InterPro" id="IPR002575">
    <property type="entry name" value="Aminoglycoside_PTrfase"/>
</dbReference>
<sequence length="293" mass="32071">MNDITADLVRSLITAQFPEWGDLHVRPVARQGWDNRTFRLGDDLAVRLPSAEGYVAAVEKEDRCLPTLAEHLPVPVPVPVATGRPSADYPYPWSVRRWLPGDTVEAAADVDRSQLARDLGGLLTALREVPAQHGPASGRHSFFRGCHPSAYSDQVDIALDRLKDDADLDLDACRAIWASALTSAWPYPSTWFHGDVSVGNLLTTDGRLSAVIDFGTCGVGDPACDLVMAWTYFTGAERKVFREAVGLPDDTWRRARGWALWKALATMGGLSSPDPEGTQRRVLGQVLDDPIID</sequence>
<dbReference type="GO" id="GO:0016301">
    <property type="term" value="F:kinase activity"/>
    <property type="evidence" value="ECO:0007669"/>
    <property type="project" value="UniProtKB-KW"/>
</dbReference>
<keyword evidence="2" id="KW-0808">Transferase</keyword>
<dbReference type="Proteomes" id="UP000240542">
    <property type="component" value="Unassembled WGS sequence"/>
</dbReference>
<dbReference type="InterPro" id="IPR051678">
    <property type="entry name" value="AGP_Transferase"/>
</dbReference>
<keyword evidence="2" id="KW-0418">Kinase</keyword>